<dbReference type="EMBL" id="JACTNZ010000012">
    <property type="protein sequence ID" value="KAG5522208.1"/>
    <property type="molecule type" value="Genomic_DNA"/>
</dbReference>
<proteinExistence type="predicted"/>
<name>A0AAV6I3S2_9ERIC</name>
<accession>A0AAV6I3S2</accession>
<reference evidence="1" key="1">
    <citation type="submission" date="2020-08" db="EMBL/GenBank/DDBJ databases">
        <title>Plant Genome Project.</title>
        <authorList>
            <person name="Zhang R.-G."/>
        </authorList>
    </citation>
    <scope>NUCLEOTIDE SEQUENCE</scope>
    <source>
        <strain evidence="1">WSP0</strain>
        <tissue evidence="1">Leaf</tissue>
    </source>
</reference>
<dbReference type="AlphaFoldDB" id="A0AAV6I3S2"/>
<evidence type="ECO:0000313" key="1">
    <source>
        <dbReference type="EMBL" id="KAG5522208.1"/>
    </source>
</evidence>
<protein>
    <submittedName>
        <fullName evidence="1">Uncharacterized protein</fullName>
    </submittedName>
</protein>
<keyword evidence="2" id="KW-1185">Reference proteome</keyword>
<gene>
    <name evidence="1" type="ORF">RHGRI_034403</name>
</gene>
<sequence>MISPLVIPLPPPPGTHLCRYLFCAFVRRADEVLRRFGWFGRFELRTTERFLVRFGMTPHCFLLQKFSESLTCSHSSPDRFSRGT</sequence>
<organism evidence="1 2">
    <name type="scientific">Rhododendron griersonianum</name>
    <dbReference type="NCBI Taxonomy" id="479676"/>
    <lineage>
        <taxon>Eukaryota</taxon>
        <taxon>Viridiplantae</taxon>
        <taxon>Streptophyta</taxon>
        <taxon>Embryophyta</taxon>
        <taxon>Tracheophyta</taxon>
        <taxon>Spermatophyta</taxon>
        <taxon>Magnoliopsida</taxon>
        <taxon>eudicotyledons</taxon>
        <taxon>Gunneridae</taxon>
        <taxon>Pentapetalae</taxon>
        <taxon>asterids</taxon>
        <taxon>Ericales</taxon>
        <taxon>Ericaceae</taxon>
        <taxon>Ericoideae</taxon>
        <taxon>Rhodoreae</taxon>
        <taxon>Rhododendron</taxon>
    </lineage>
</organism>
<comment type="caution">
    <text evidence="1">The sequence shown here is derived from an EMBL/GenBank/DDBJ whole genome shotgun (WGS) entry which is preliminary data.</text>
</comment>
<dbReference type="Proteomes" id="UP000823749">
    <property type="component" value="Chromosome 12"/>
</dbReference>
<evidence type="ECO:0000313" key="2">
    <source>
        <dbReference type="Proteomes" id="UP000823749"/>
    </source>
</evidence>